<sequence>MHTQNKLLLLTARSLFYRESFIIKAQITPFYIYLNNKYFIFQENMLAYHNGSHWHYGKGFLSLYRRDTRQAVLRINRCYVNKNTLIAFFS</sequence>
<evidence type="ECO:0000313" key="1">
    <source>
        <dbReference type="EMBL" id="SJM96350.1"/>
    </source>
</evidence>
<evidence type="ECO:0000313" key="2">
    <source>
        <dbReference type="Proteomes" id="UP000195667"/>
    </source>
</evidence>
<proteinExistence type="predicted"/>
<accession>A0A1R4HKC5</accession>
<dbReference type="EMBL" id="FUKI01000169">
    <property type="protein sequence ID" value="SJM96350.1"/>
    <property type="molecule type" value="Genomic_DNA"/>
</dbReference>
<dbReference type="AlphaFoldDB" id="A0A1R4HKC5"/>
<organism evidence="1 2">
    <name type="scientific">Crenothrix polyspora</name>
    <dbReference type="NCBI Taxonomy" id="360316"/>
    <lineage>
        <taxon>Bacteria</taxon>
        <taxon>Pseudomonadati</taxon>
        <taxon>Pseudomonadota</taxon>
        <taxon>Gammaproteobacteria</taxon>
        <taxon>Methylococcales</taxon>
        <taxon>Crenotrichaceae</taxon>
        <taxon>Crenothrix</taxon>
    </lineage>
</organism>
<reference evidence="2" key="1">
    <citation type="submission" date="2017-02" db="EMBL/GenBank/DDBJ databases">
        <authorList>
            <person name="Daims H."/>
        </authorList>
    </citation>
    <scope>NUCLEOTIDE SEQUENCE [LARGE SCALE GENOMIC DNA]</scope>
</reference>
<name>A0A1R4HKC5_9GAMM</name>
<gene>
    <name evidence="1" type="ORF">CRENPOLYSF1_890020</name>
</gene>
<keyword evidence="2" id="KW-1185">Reference proteome</keyword>
<dbReference type="Proteomes" id="UP000195667">
    <property type="component" value="Unassembled WGS sequence"/>
</dbReference>
<protein>
    <submittedName>
        <fullName evidence="1">Uncharacterized protein</fullName>
    </submittedName>
</protein>